<feature type="compositionally biased region" description="Acidic residues" evidence="1">
    <location>
        <begin position="87"/>
        <end position="96"/>
    </location>
</feature>
<evidence type="ECO:0000313" key="4">
    <source>
        <dbReference type="RefSeq" id="XP_014667309.1"/>
    </source>
</evidence>
<keyword evidence="2" id="KW-1133">Transmembrane helix</keyword>
<organism evidence="3 4">
    <name type="scientific">Priapulus caudatus</name>
    <name type="common">Priapulid worm</name>
    <dbReference type="NCBI Taxonomy" id="37621"/>
    <lineage>
        <taxon>Eukaryota</taxon>
        <taxon>Metazoa</taxon>
        <taxon>Ecdysozoa</taxon>
        <taxon>Scalidophora</taxon>
        <taxon>Priapulida</taxon>
        <taxon>Priapulimorpha</taxon>
        <taxon>Priapulimorphida</taxon>
        <taxon>Priapulidae</taxon>
        <taxon>Priapulus</taxon>
    </lineage>
</organism>
<feature type="region of interest" description="Disordered" evidence="1">
    <location>
        <begin position="76"/>
        <end position="96"/>
    </location>
</feature>
<accession>A0ABM1E538</accession>
<gene>
    <name evidence="4" type="primary">LOC106808908</name>
</gene>
<evidence type="ECO:0000256" key="1">
    <source>
        <dbReference type="SAM" id="MobiDB-lite"/>
    </source>
</evidence>
<reference evidence="4" key="1">
    <citation type="submission" date="2025-08" db="UniProtKB">
        <authorList>
            <consortium name="RefSeq"/>
        </authorList>
    </citation>
    <scope>IDENTIFICATION</scope>
</reference>
<name>A0ABM1E538_PRICU</name>
<keyword evidence="2" id="KW-0812">Transmembrane</keyword>
<dbReference type="PANTHER" id="PTHR11388:SF100">
    <property type="entry name" value="SOLUTE CARRIER ORGANIC ANION TRANSPORTER FAMILY MEMBER 4A1"/>
    <property type="match status" value="1"/>
</dbReference>
<dbReference type="GeneID" id="106808908"/>
<dbReference type="RefSeq" id="XP_014667309.1">
    <property type="nucleotide sequence ID" value="XM_014811823.1"/>
</dbReference>
<proteinExistence type="predicted"/>
<dbReference type="InterPro" id="IPR004156">
    <property type="entry name" value="OATP"/>
</dbReference>
<sequence>MRRKSIPFIPGPILAGSLVDAACTLWEHNSCEGRGACLLYDHRKFRLTIHGLVTVVKLGSCLLYLTAFCLCRTPVQESRRKPPPDGAADDVDDDAT</sequence>
<dbReference type="PANTHER" id="PTHR11388">
    <property type="entry name" value="ORGANIC ANION TRANSPORTER"/>
    <property type="match status" value="1"/>
</dbReference>
<keyword evidence="2" id="KW-0472">Membrane</keyword>
<evidence type="ECO:0000313" key="3">
    <source>
        <dbReference type="Proteomes" id="UP000695022"/>
    </source>
</evidence>
<evidence type="ECO:0000256" key="2">
    <source>
        <dbReference type="SAM" id="Phobius"/>
    </source>
</evidence>
<dbReference type="Proteomes" id="UP000695022">
    <property type="component" value="Unplaced"/>
</dbReference>
<keyword evidence="3" id="KW-1185">Reference proteome</keyword>
<feature type="transmembrane region" description="Helical" evidence="2">
    <location>
        <begin position="45"/>
        <end position="71"/>
    </location>
</feature>
<protein>
    <submittedName>
        <fullName evidence="4">Solute carrier organic anion transporter family member 1B1-like</fullName>
    </submittedName>
</protein>
<dbReference type="Pfam" id="PF03137">
    <property type="entry name" value="OATP"/>
    <property type="match status" value="1"/>
</dbReference>